<gene>
    <name evidence="1" type="ORF">MRB53_028997</name>
</gene>
<evidence type="ECO:0000313" key="1">
    <source>
        <dbReference type="EMBL" id="KAJ8620468.1"/>
    </source>
</evidence>
<dbReference type="EMBL" id="CM056817">
    <property type="protein sequence ID" value="KAJ8620468.1"/>
    <property type="molecule type" value="Genomic_DNA"/>
</dbReference>
<reference evidence="1 2" key="1">
    <citation type="journal article" date="2022" name="Hortic Res">
        <title>A haplotype resolved chromosomal level avocado genome allows analysis of novel avocado genes.</title>
        <authorList>
            <person name="Nath O."/>
            <person name="Fletcher S.J."/>
            <person name="Hayward A."/>
            <person name="Shaw L.M."/>
            <person name="Masouleh A.K."/>
            <person name="Furtado A."/>
            <person name="Henry R.J."/>
            <person name="Mitter N."/>
        </authorList>
    </citation>
    <scope>NUCLEOTIDE SEQUENCE [LARGE SCALE GENOMIC DNA]</scope>
    <source>
        <strain evidence="2">cv. Hass</strain>
    </source>
</reference>
<sequence length="159" mass="17691">METKERKIAVAVDESEESMYALSWFLQNLVPDNNQNTLIFLIYARPSPAIYSPLDAAGYMFSSDVLGTIEKYSMDLADSVMKRAKDVYQNFHNVEIEERVGSGDARDVICGLVDKLGIDVLVMGSHGYGFIQRALLGSVSDHCAKKVKCPVLIVKRPKN</sequence>
<name>A0ACC2KHB2_PERAE</name>
<keyword evidence="2" id="KW-1185">Reference proteome</keyword>
<evidence type="ECO:0000313" key="2">
    <source>
        <dbReference type="Proteomes" id="UP001234297"/>
    </source>
</evidence>
<accession>A0ACC2KHB2</accession>
<proteinExistence type="predicted"/>
<dbReference type="Proteomes" id="UP001234297">
    <property type="component" value="Chromosome 9"/>
</dbReference>
<organism evidence="1 2">
    <name type="scientific">Persea americana</name>
    <name type="common">Avocado</name>
    <dbReference type="NCBI Taxonomy" id="3435"/>
    <lineage>
        <taxon>Eukaryota</taxon>
        <taxon>Viridiplantae</taxon>
        <taxon>Streptophyta</taxon>
        <taxon>Embryophyta</taxon>
        <taxon>Tracheophyta</taxon>
        <taxon>Spermatophyta</taxon>
        <taxon>Magnoliopsida</taxon>
        <taxon>Magnoliidae</taxon>
        <taxon>Laurales</taxon>
        <taxon>Lauraceae</taxon>
        <taxon>Persea</taxon>
    </lineage>
</organism>
<comment type="caution">
    <text evidence="1">The sequence shown here is derived from an EMBL/GenBank/DDBJ whole genome shotgun (WGS) entry which is preliminary data.</text>
</comment>
<protein>
    <submittedName>
        <fullName evidence="1">Uncharacterized protein</fullName>
    </submittedName>
</protein>